<keyword evidence="3" id="KW-1185">Reference proteome</keyword>
<evidence type="ECO:0000256" key="1">
    <source>
        <dbReference type="SAM" id="MobiDB-lite"/>
    </source>
</evidence>
<proteinExistence type="predicted"/>
<gene>
    <name evidence="2" type="ORF">GCM10009838_83350</name>
</gene>
<organism evidence="2 3">
    <name type="scientific">Catenulispora subtropica</name>
    <dbReference type="NCBI Taxonomy" id="450798"/>
    <lineage>
        <taxon>Bacteria</taxon>
        <taxon>Bacillati</taxon>
        <taxon>Actinomycetota</taxon>
        <taxon>Actinomycetes</taxon>
        <taxon>Catenulisporales</taxon>
        <taxon>Catenulisporaceae</taxon>
        <taxon>Catenulispora</taxon>
    </lineage>
</organism>
<dbReference type="EMBL" id="BAAAQM010000082">
    <property type="protein sequence ID" value="GAA2004507.1"/>
    <property type="molecule type" value="Genomic_DNA"/>
</dbReference>
<feature type="region of interest" description="Disordered" evidence="1">
    <location>
        <begin position="83"/>
        <end position="105"/>
    </location>
</feature>
<sequence>MLVLVVQQAERRLIGQVRAPRRRRTEAGERESTWRAASAVTHAGRSLLISDAASMASKTSWDSSSEAAITSSMAGLPEAMSAAMAARTASGVSGRPKTASRTRGL</sequence>
<accession>A0ABN2TCN3</accession>
<dbReference type="Proteomes" id="UP001499854">
    <property type="component" value="Unassembled WGS sequence"/>
</dbReference>
<reference evidence="2 3" key="1">
    <citation type="journal article" date="2019" name="Int. J. Syst. Evol. Microbiol.">
        <title>The Global Catalogue of Microorganisms (GCM) 10K type strain sequencing project: providing services to taxonomists for standard genome sequencing and annotation.</title>
        <authorList>
            <consortium name="The Broad Institute Genomics Platform"/>
            <consortium name="The Broad Institute Genome Sequencing Center for Infectious Disease"/>
            <person name="Wu L."/>
            <person name="Ma J."/>
        </authorList>
    </citation>
    <scope>NUCLEOTIDE SEQUENCE [LARGE SCALE GENOMIC DNA]</scope>
    <source>
        <strain evidence="2 3">JCM 16013</strain>
    </source>
</reference>
<comment type="caution">
    <text evidence="2">The sequence shown here is derived from an EMBL/GenBank/DDBJ whole genome shotgun (WGS) entry which is preliminary data.</text>
</comment>
<name>A0ABN2TCN3_9ACTN</name>
<protein>
    <submittedName>
        <fullName evidence="2">Uncharacterized protein</fullName>
    </submittedName>
</protein>
<evidence type="ECO:0000313" key="2">
    <source>
        <dbReference type="EMBL" id="GAA2004507.1"/>
    </source>
</evidence>
<evidence type="ECO:0000313" key="3">
    <source>
        <dbReference type="Proteomes" id="UP001499854"/>
    </source>
</evidence>